<dbReference type="Pfam" id="PF00486">
    <property type="entry name" value="Trans_reg_C"/>
    <property type="match status" value="1"/>
</dbReference>
<evidence type="ECO:0000259" key="3">
    <source>
        <dbReference type="PROSITE" id="PS51755"/>
    </source>
</evidence>
<reference evidence="4" key="1">
    <citation type="submission" date="2022-05" db="EMBL/GenBank/DDBJ databases">
        <authorList>
            <person name="Jo J.-H."/>
            <person name="Im W.-T."/>
        </authorList>
    </citation>
    <scope>NUCLEOTIDE SEQUENCE</scope>
    <source>
        <strain evidence="4">SE158</strain>
    </source>
</reference>
<dbReference type="Gene3D" id="1.25.40.10">
    <property type="entry name" value="Tetratricopeptide repeat domain"/>
    <property type="match status" value="2"/>
</dbReference>
<evidence type="ECO:0000313" key="5">
    <source>
        <dbReference type="Proteomes" id="UP001165363"/>
    </source>
</evidence>
<keyword evidence="5" id="KW-1185">Reference proteome</keyword>
<dbReference type="SUPFAM" id="SSF48452">
    <property type="entry name" value="TPR-like"/>
    <property type="match status" value="1"/>
</dbReference>
<gene>
    <name evidence="4" type="ORF">LZ536_10075</name>
</gene>
<evidence type="ECO:0000256" key="1">
    <source>
        <dbReference type="ARBA" id="ARBA00023125"/>
    </source>
</evidence>
<dbReference type="SUPFAM" id="SSF46894">
    <property type="entry name" value="C-terminal effector domain of the bipartite response regulators"/>
    <property type="match status" value="1"/>
</dbReference>
<proteinExistence type="predicted"/>
<dbReference type="Gene3D" id="1.10.10.10">
    <property type="entry name" value="Winged helix-like DNA-binding domain superfamily/Winged helix DNA-binding domain"/>
    <property type="match status" value="1"/>
</dbReference>
<dbReference type="RefSeq" id="WP_249848667.1">
    <property type="nucleotide sequence ID" value="NZ_JAMGBD010000002.1"/>
</dbReference>
<evidence type="ECO:0000313" key="4">
    <source>
        <dbReference type="EMBL" id="MCL6684245.1"/>
    </source>
</evidence>
<dbReference type="EMBL" id="JAMGBD010000002">
    <property type="protein sequence ID" value="MCL6684245.1"/>
    <property type="molecule type" value="Genomic_DNA"/>
</dbReference>
<dbReference type="PROSITE" id="PS51755">
    <property type="entry name" value="OMPR_PHOB"/>
    <property type="match status" value="1"/>
</dbReference>
<dbReference type="Proteomes" id="UP001165363">
    <property type="component" value="Unassembled WGS sequence"/>
</dbReference>
<dbReference type="CDD" id="cd00383">
    <property type="entry name" value="trans_reg_C"/>
    <property type="match status" value="1"/>
</dbReference>
<dbReference type="InterPro" id="IPR001867">
    <property type="entry name" value="OmpR/PhoB-type_DNA-bd"/>
</dbReference>
<dbReference type="InterPro" id="IPR016032">
    <property type="entry name" value="Sig_transdc_resp-reg_C-effctor"/>
</dbReference>
<evidence type="ECO:0000256" key="2">
    <source>
        <dbReference type="PROSITE-ProRule" id="PRU01091"/>
    </source>
</evidence>
<comment type="caution">
    <text evidence="4">The sequence shown here is derived from an EMBL/GenBank/DDBJ whole genome shotgun (WGS) entry which is preliminary data.</text>
</comment>
<dbReference type="SMART" id="SM00862">
    <property type="entry name" value="Trans_reg_C"/>
    <property type="match status" value="1"/>
</dbReference>
<dbReference type="InterPro" id="IPR011990">
    <property type="entry name" value="TPR-like_helical_dom_sf"/>
</dbReference>
<name>A0ABT0RNV1_9SPHN</name>
<keyword evidence="1 2" id="KW-0238">DNA-binding</keyword>
<feature type="domain" description="OmpR/PhoB-type" evidence="3">
    <location>
        <begin position="11"/>
        <end position="109"/>
    </location>
</feature>
<dbReference type="InterPro" id="IPR036388">
    <property type="entry name" value="WH-like_DNA-bd_sf"/>
</dbReference>
<organism evidence="4 5">
    <name type="scientific">Sphingomonas alba</name>
    <dbReference type="NCBI Taxonomy" id="2908208"/>
    <lineage>
        <taxon>Bacteria</taxon>
        <taxon>Pseudomonadati</taxon>
        <taxon>Pseudomonadota</taxon>
        <taxon>Alphaproteobacteria</taxon>
        <taxon>Sphingomonadales</taxon>
        <taxon>Sphingomonadaceae</taxon>
        <taxon>Sphingomonas</taxon>
    </lineage>
</organism>
<feature type="DNA-binding region" description="OmpR/PhoB-type" evidence="2">
    <location>
        <begin position="11"/>
        <end position="109"/>
    </location>
</feature>
<sequence>MECTPVILAHETPFSIGAVEISPSTRELRNNGKSAILEPRVMQVLVALHRAQGAVVSKDDLVACCWDGRIVGDDAINRVIGRLRHDASDHADDAFRVETITRVGYRMVENGANRTPNRVDRRFVIGGAVAAAAAAAATFGWQNFRSSPANKEAAELLEESRIAMLQGLPDQLGNAVAKLKRASEIEPGNAEIWGTLALAYTQQRGSVPAAQQPFVAERAKNAGARALSIDPDNGNGLAAQALSQPFFRNWLAMEKAARRALQRQPRNFALNKLLGFVLGSVGRPAAAIPYLDRAQQAEPMAVGLYVSRMFTYWYAGRLDDAEKTIEHAASLWPRYFGVWFSQIYLLAYTGRAQQALTLVEDTASRPNGIPDWNFDFTSLQVKALATGRPDDLEKAMESCREIAKRGEGFAENVILFAGAVGRIDDAYRVLDAYYFDRGFKIADKRWSTEQGMYGNRRERDTHFLFHPALLGIRRDPRFPGLTKAIGLDDYWQRSGTKPDYVA</sequence>
<accession>A0ABT0RNV1</accession>
<protein>
    <submittedName>
        <fullName evidence="4">Winged helix-turn-helix domain-containing protein</fullName>
    </submittedName>
</protein>